<reference evidence="3" key="1">
    <citation type="journal article" date="2016" name="Nat. Genet.">
        <title>A high-quality carrot genome assembly provides new insights into carotenoid accumulation and asterid genome evolution.</title>
        <authorList>
            <person name="Iorizzo M."/>
            <person name="Ellison S."/>
            <person name="Senalik D."/>
            <person name="Zeng P."/>
            <person name="Satapoomin P."/>
            <person name="Huang J."/>
            <person name="Bowman M."/>
            <person name="Iovene M."/>
            <person name="Sanseverino W."/>
            <person name="Cavagnaro P."/>
            <person name="Yildiz M."/>
            <person name="Macko-Podgorni A."/>
            <person name="Moranska E."/>
            <person name="Grzebelus E."/>
            <person name="Grzebelus D."/>
            <person name="Ashrafi H."/>
            <person name="Zheng Z."/>
            <person name="Cheng S."/>
            <person name="Spooner D."/>
            <person name="Van Deynze A."/>
            <person name="Simon P."/>
        </authorList>
    </citation>
    <scope>NUCLEOTIDE SEQUENCE</scope>
    <source>
        <tissue evidence="3">Leaf</tissue>
    </source>
</reference>
<gene>
    <name evidence="3" type="ORF">DCAR_0625504</name>
</gene>
<dbReference type="AlphaFoldDB" id="A0AAF1B7G2"/>
<keyword evidence="4" id="KW-1185">Reference proteome</keyword>
<reference evidence="3" key="2">
    <citation type="submission" date="2022-03" db="EMBL/GenBank/DDBJ databases">
        <title>Draft title - Genomic analysis of global carrot germplasm unveils the trajectory of domestication and the origin of high carotenoid orange carrot.</title>
        <authorList>
            <person name="Iorizzo M."/>
            <person name="Ellison S."/>
            <person name="Senalik D."/>
            <person name="Macko-Podgorni A."/>
            <person name="Grzebelus D."/>
            <person name="Bostan H."/>
            <person name="Rolling W."/>
            <person name="Curaba J."/>
            <person name="Simon P."/>
        </authorList>
    </citation>
    <scope>NUCLEOTIDE SEQUENCE</scope>
    <source>
        <tissue evidence="3">Leaf</tissue>
    </source>
</reference>
<evidence type="ECO:0000313" key="3">
    <source>
        <dbReference type="EMBL" id="WOH06081.1"/>
    </source>
</evidence>
<dbReference type="Gene3D" id="2.40.50.140">
    <property type="entry name" value="Nucleic acid-binding proteins"/>
    <property type="match status" value="3"/>
</dbReference>
<dbReference type="KEGG" id="dcr:108226431"/>
<evidence type="ECO:0000259" key="1">
    <source>
        <dbReference type="Pfam" id="PF02721"/>
    </source>
</evidence>
<feature type="domain" description="Replication factor A C-terminal" evidence="2">
    <location>
        <begin position="289"/>
        <end position="408"/>
    </location>
</feature>
<proteinExistence type="predicted"/>
<dbReference type="EMBL" id="CP093348">
    <property type="protein sequence ID" value="WOH06081.1"/>
    <property type="molecule type" value="Genomic_DNA"/>
</dbReference>
<dbReference type="InterPro" id="IPR012340">
    <property type="entry name" value="NA-bd_OB-fold"/>
</dbReference>
<feature type="domain" description="Replication protein A 70 kDa DNA-binding subunit B/D first OB fold" evidence="1">
    <location>
        <begin position="9"/>
        <end position="114"/>
    </location>
</feature>
<dbReference type="Pfam" id="PF08646">
    <property type="entry name" value="Rep_fac-A_C"/>
    <property type="match status" value="1"/>
</dbReference>
<dbReference type="InterPro" id="IPR003871">
    <property type="entry name" value="RFA1B/D_OB_1st"/>
</dbReference>
<name>A0AAF1B7G2_DAUCS</name>
<dbReference type="Proteomes" id="UP000077755">
    <property type="component" value="Chromosome 6"/>
</dbReference>
<evidence type="ECO:0000313" key="4">
    <source>
        <dbReference type="Proteomes" id="UP000077755"/>
    </source>
</evidence>
<protein>
    <recommendedName>
        <fullName evidence="5">Replication factor A C-terminal domain-containing protein</fullName>
    </recommendedName>
</protein>
<evidence type="ECO:0008006" key="5">
    <source>
        <dbReference type="Google" id="ProtNLM"/>
    </source>
</evidence>
<dbReference type="PANTHER" id="PTHR47165">
    <property type="entry name" value="OS03G0429900 PROTEIN"/>
    <property type="match status" value="1"/>
</dbReference>
<evidence type="ECO:0000259" key="2">
    <source>
        <dbReference type="Pfam" id="PF08646"/>
    </source>
</evidence>
<dbReference type="SUPFAM" id="SSF50249">
    <property type="entry name" value="Nucleic acid-binding proteins"/>
    <property type="match status" value="2"/>
</dbReference>
<organism evidence="3 4">
    <name type="scientific">Daucus carota subsp. sativus</name>
    <name type="common">Carrot</name>
    <dbReference type="NCBI Taxonomy" id="79200"/>
    <lineage>
        <taxon>Eukaryota</taxon>
        <taxon>Viridiplantae</taxon>
        <taxon>Streptophyta</taxon>
        <taxon>Embryophyta</taxon>
        <taxon>Tracheophyta</taxon>
        <taxon>Spermatophyta</taxon>
        <taxon>Magnoliopsida</taxon>
        <taxon>eudicotyledons</taxon>
        <taxon>Gunneridae</taxon>
        <taxon>Pentapetalae</taxon>
        <taxon>asterids</taxon>
        <taxon>campanulids</taxon>
        <taxon>Apiales</taxon>
        <taxon>Apiaceae</taxon>
        <taxon>Apioideae</taxon>
        <taxon>Scandiceae</taxon>
        <taxon>Daucinae</taxon>
        <taxon>Daucus</taxon>
        <taxon>Daucus sect. Daucus</taxon>
    </lineage>
</organism>
<sequence>MEEISIFNKYDKVQHLHSERTEWTLRVRAQAIWKGVNRVTQEFRGLNVIFVDDSNWRIHAFVSSKICVFFDDILKEGLIYTLSNFHVREYGTEDNNRAVRFGKHIYFANHTQLIPEAENITNVALYAFDLFPLNEARSLLADIRFLFDTVGILEDKNIQPVQSKEDEKKIHIRFKISDGRSSMNVTFFGDLAVEFANSVKAIKDDTITVIIASAKVNEHEGIICLNNYPATRFYLNAKHPSVKKLKLRMSDPAYSANHLEPLPEQTPPIFSVEDIKKLPKEFIEKKVRCQITVKKVDEKSNWYDNVCTTCQTEVTIVEGRYRCILCSRNVPFPDKRFRIATLCNDTTGIIAIIFPDDEIQRIIGKNAFEVEDELGDENKFPLLLKNFEKKDYVITLSINERNVNKTSNIYRATDISDPVEVLGNHSPPNLAAVSLTEEPLVTPAKAPVLNPAKAPIVENTNNGTAPDIQCSITTDTSPPTANSTNKVRNRVKKNDVRCEMEDDVPLGKFKILKTDKV</sequence>
<dbReference type="Pfam" id="PF02721">
    <property type="entry name" value="DUF223"/>
    <property type="match status" value="1"/>
</dbReference>
<dbReference type="InterPro" id="IPR013955">
    <property type="entry name" value="Rep_factor-A_C"/>
</dbReference>
<accession>A0AAF1B7G2</accession>
<dbReference type="PANTHER" id="PTHR47165:SF4">
    <property type="entry name" value="OS03G0429900 PROTEIN"/>
    <property type="match status" value="1"/>
</dbReference>